<gene>
    <name evidence="3" type="ORF">E4J94_10420</name>
</gene>
<keyword evidence="1" id="KW-0732">Signal</keyword>
<sequence length="148" mass="17745">MKKIILILLILFSSKMFSQQLNPDNVIGFWKLQESGFYENGKKVSKEFDDCRLMRNYTIWDNGYSIYNYVEGSNGNCFPSEPRLTLWRIVDNRIQFYIDDYIFEDRIVKINQDKTITFETYIDKKIVDSDKEFEKIANTISYDILRKQ</sequence>
<dbReference type="EMBL" id="SRPE01000006">
    <property type="protein sequence ID" value="TGN26842.1"/>
    <property type="molecule type" value="Genomic_DNA"/>
</dbReference>
<evidence type="ECO:0000313" key="4">
    <source>
        <dbReference type="Proteomes" id="UP000297998"/>
    </source>
</evidence>
<dbReference type="Proteomes" id="UP000297998">
    <property type="component" value="Unassembled WGS sequence"/>
</dbReference>
<feature type="signal peptide" evidence="1">
    <location>
        <begin position="1"/>
        <end position="18"/>
    </location>
</feature>
<organism evidence="3 4">
    <name type="scientific">Empedobacter tilapiae</name>
    <dbReference type="NCBI Taxonomy" id="2491114"/>
    <lineage>
        <taxon>Bacteria</taxon>
        <taxon>Pseudomonadati</taxon>
        <taxon>Bacteroidota</taxon>
        <taxon>Flavobacteriia</taxon>
        <taxon>Flavobacteriales</taxon>
        <taxon>Weeksellaceae</taxon>
        <taxon>Empedobacter</taxon>
    </lineage>
</organism>
<feature type="chain" id="PRO_5021434258" description="Lipocalin-like domain-containing protein" evidence="1">
    <location>
        <begin position="19"/>
        <end position="148"/>
    </location>
</feature>
<evidence type="ECO:0000259" key="2">
    <source>
        <dbReference type="Pfam" id="PF13648"/>
    </source>
</evidence>
<dbReference type="OrthoDB" id="709567at2"/>
<dbReference type="Pfam" id="PF13648">
    <property type="entry name" value="Lipocalin_4"/>
    <property type="match status" value="1"/>
</dbReference>
<dbReference type="RefSeq" id="WP_135835736.1">
    <property type="nucleotide sequence ID" value="NZ_CAUQWU010000017.1"/>
</dbReference>
<reference evidence="3 4" key="1">
    <citation type="submission" date="2019-03" db="EMBL/GenBank/DDBJ databases">
        <title>Empedobacter tilapiae sp. nov., isolated from an intestine of Nile tilapia Oreochromis niloticus.</title>
        <authorList>
            <person name="Kim Y.-O."/>
            <person name="Yoon J.-H."/>
        </authorList>
    </citation>
    <scope>NUCLEOTIDE SEQUENCE [LARGE SCALE GENOMIC DNA]</scope>
    <source>
        <strain evidence="3 4">MRS2</strain>
    </source>
</reference>
<protein>
    <recommendedName>
        <fullName evidence="2">Lipocalin-like domain-containing protein</fullName>
    </recommendedName>
</protein>
<name>A0A4Z1BSU4_9FLAO</name>
<evidence type="ECO:0000313" key="3">
    <source>
        <dbReference type="EMBL" id="TGN26842.1"/>
    </source>
</evidence>
<keyword evidence="4" id="KW-1185">Reference proteome</keyword>
<comment type="caution">
    <text evidence="3">The sequence shown here is derived from an EMBL/GenBank/DDBJ whole genome shotgun (WGS) entry which is preliminary data.</text>
</comment>
<dbReference type="AlphaFoldDB" id="A0A4Z1BSU4"/>
<dbReference type="InterPro" id="IPR024311">
    <property type="entry name" value="Lipocalin-like"/>
</dbReference>
<proteinExistence type="predicted"/>
<evidence type="ECO:0000256" key="1">
    <source>
        <dbReference type="SAM" id="SignalP"/>
    </source>
</evidence>
<feature type="domain" description="Lipocalin-like" evidence="2">
    <location>
        <begin position="27"/>
        <end position="113"/>
    </location>
</feature>
<accession>A0A4Z1BSU4</accession>